<dbReference type="VEuPathDB" id="VectorBase:AALB20_033690"/>
<feature type="compositionally biased region" description="Low complexity" evidence="1">
    <location>
        <begin position="490"/>
        <end position="506"/>
    </location>
</feature>
<protein>
    <recommendedName>
        <fullName evidence="2">MATH domain-containing protein</fullName>
    </recommendedName>
</protein>
<dbReference type="EnsemblMetazoa" id="AALB007775-RA">
    <property type="protein sequence ID" value="AALB007775-PA"/>
    <property type="gene ID" value="AALB007775"/>
</dbReference>
<evidence type="ECO:0000259" key="2">
    <source>
        <dbReference type="Pfam" id="PF22486"/>
    </source>
</evidence>
<keyword evidence="4" id="KW-1185">Reference proteome</keyword>
<dbReference type="OrthoDB" id="1737200at2759"/>
<evidence type="ECO:0000313" key="3">
    <source>
        <dbReference type="EnsemblMetazoa" id="AALB007775-PA"/>
    </source>
</evidence>
<organism evidence="3 4">
    <name type="scientific">Anopheles albimanus</name>
    <name type="common">New world malaria mosquito</name>
    <dbReference type="NCBI Taxonomy" id="7167"/>
    <lineage>
        <taxon>Eukaryota</taxon>
        <taxon>Metazoa</taxon>
        <taxon>Ecdysozoa</taxon>
        <taxon>Arthropoda</taxon>
        <taxon>Hexapoda</taxon>
        <taxon>Insecta</taxon>
        <taxon>Pterygota</taxon>
        <taxon>Neoptera</taxon>
        <taxon>Endopterygota</taxon>
        <taxon>Diptera</taxon>
        <taxon>Nematocera</taxon>
        <taxon>Culicoidea</taxon>
        <taxon>Culicidae</taxon>
        <taxon>Anophelinae</taxon>
        <taxon>Anopheles</taxon>
    </lineage>
</organism>
<sequence>MSGGTAARNSRVQFTKTSCYLCSEWLGDEEVEEHIRQCSRALETCPEGCGLLVLRKDLAAHRNRCTDGFTEPPGITGTSTGTVCTAPVPAQAESESESLTPSRSSHGPVAMLDGDGAEALMHELRLVQHTLGEEVHYRADLLDRTVRLGQRLELSNQWTVKVNDALVSLNKLVNGEIERRNVAIQHLDHRLKLLESWQRSIMASGNRALLAGRDESETGAGTDGRSNEQPPSLAARRWSAIAAGVLARSQLPRGAPDDPVQQLVEQLVEEQSKTSCRVQETLQQSFDVAERLGRLERQVERYRRETYYTKQRLDDLQTQLLHEANLRTLGATDGRIVWRIGDFEQRFADSRQQDIMMKGPLFTNQPFGYVLQLEVSLYGIGTWRGRNVLVGLTVLNGPNDPLLDWPCRLPGTVTLRDQPDDRTAARDFCKPILAKRQSQHYTRQQFVYIPHETLRAHHFIRDDAIFLEVVLDRVTEPSSHRQTLTPPPTSAAAAAAGALPSSSSSH</sequence>
<feature type="region of interest" description="Disordered" evidence="1">
    <location>
        <begin position="477"/>
        <end position="506"/>
    </location>
</feature>
<name>A0A182FML5_ANOAL</name>
<dbReference type="Gene3D" id="3.30.40.10">
    <property type="entry name" value="Zinc/RING finger domain, C3HC4 (zinc finger)"/>
    <property type="match status" value="1"/>
</dbReference>
<dbReference type="SUPFAM" id="SSF49599">
    <property type="entry name" value="TRAF domain-like"/>
    <property type="match status" value="2"/>
</dbReference>
<dbReference type="VEuPathDB" id="VectorBase:AALB007775"/>
<dbReference type="CTD" id="32611"/>
<reference evidence="3 4" key="1">
    <citation type="journal article" date="2017" name="G3 (Bethesda)">
        <title>The Physical Genome Mapping of Anopheles albimanus Corrected Scaffold Misassemblies and Identified Interarm Rearrangements in Genus Anopheles.</title>
        <authorList>
            <person name="Artemov G.N."/>
            <person name="Peery A.N."/>
            <person name="Jiang X."/>
            <person name="Tu Z."/>
            <person name="Stegniy V.N."/>
            <person name="Sharakhova M.V."/>
            <person name="Sharakhov I.V."/>
        </authorList>
    </citation>
    <scope>NUCLEOTIDE SEQUENCE [LARGE SCALE GENOMIC DNA]</scope>
    <source>
        <strain evidence="3 4">ALBI9_A</strain>
    </source>
</reference>
<dbReference type="Gene3D" id="2.60.210.10">
    <property type="entry name" value="Apoptosis, Tumor Necrosis Factor Receptor Associated Protein 2, Chain A"/>
    <property type="match status" value="1"/>
</dbReference>
<proteinExistence type="predicted"/>
<dbReference type="PANTHER" id="PTHR10131:SF138">
    <property type="entry name" value="RE66324P"/>
    <property type="match status" value="1"/>
</dbReference>
<dbReference type="PANTHER" id="PTHR10131">
    <property type="entry name" value="TNF RECEPTOR ASSOCIATED FACTOR"/>
    <property type="match status" value="1"/>
</dbReference>
<dbReference type="STRING" id="7167.A0A182FML5"/>
<dbReference type="RefSeq" id="XP_035774504.1">
    <property type="nucleotide sequence ID" value="XM_035918611.1"/>
</dbReference>
<accession>A0A182FML5</accession>
<dbReference type="InterPro" id="IPR008974">
    <property type="entry name" value="TRAF-like"/>
</dbReference>
<feature type="domain" description="MATH" evidence="2">
    <location>
        <begin position="336"/>
        <end position="469"/>
    </location>
</feature>
<dbReference type="Proteomes" id="UP000069272">
    <property type="component" value="Chromosome X"/>
</dbReference>
<dbReference type="KEGG" id="aali:118457229"/>
<dbReference type="AlphaFoldDB" id="A0A182FML5"/>
<dbReference type="InterPro" id="IPR013083">
    <property type="entry name" value="Znf_RING/FYVE/PHD"/>
</dbReference>
<dbReference type="Pfam" id="PF22486">
    <property type="entry name" value="MATH_2"/>
    <property type="match status" value="1"/>
</dbReference>
<dbReference type="InterPro" id="IPR002083">
    <property type="entry name" value="MATH/TRAF_dom"/>
</dbReference>
<evidence type="ECO:0000313" key="4">
    <source>
        <dbReference type="Proteomes" id="UP000069272"/>
    </source>
</evidence>
<evidence type="ECO:0000256" key="1">
    <source>
        <dbReference type="SAM" id="MobiDB-lite"/>
    </source>
</evidence>
<reference evidence="3" key="2">
    <citation type="submission" date="2022-08" db="UniProtKB">
        <authorList>
            <consortium name="EnsemblMetazoa"/>
        </authorList>
    </citation>
    <scope>IDENTIFICATION</scope>
    <source>
        <strain evidence="3">STECLA/ALBI9_A</strain>
    </source>
</reference>
<dbReference type="GeneID" id="118457229"/>
<feature type="region of interest" description="Disordered" evidence="1">
    <location>
        <begin position="208"/>
        <end position="233"/>
    </location>
</feature>